<evidence type="ECO:0000313" key="3">
    <source>
        <dbReference type="EMBL" id="GGI73152.1"/>
    </source>
</evidence>
<evidence type="ECO:0000313" key="2">
    <source>
        <dbReference type="EMBL" id="GAA0534061.1"/>
    </source>
</evidence>
<organism evidence="3 4">
    <name type="scientific">Saccharopolyspora thermophila</name>
    <dbReference type="NCBI Taxonomy" id="89367"/>
    <lineage>
        <taxon>Bacteria</taxon>
        <taxon>Bacillati</taxon>
        <taxon>Actinomycetota</taxon>
        <taxon>Actinomycetes</taxon>
        <taxon>Pseudonocardiales</taxon>
        <taxon>Pseudonocardiaceae</taxon>
        <taxon>Saccharopolyspora</taxon>
    </lineage>
</organism>
<name>A0A917N930_9PSEU</name>
<evidence type="ECO:0000256" key="1">
    <source>
        <dbReference type="SAM" id="Phobius"/>
    </source>
</evidence>
<protein>
    <submittedName>
        <fullName evidence="3">Uncharacterized protein</fullName>
    </submittedName>
</protein>
<comment type="caution">
    <text evidence="3">The sequence shown here is derived from an EMBL/GenBank/DDBJ whole genome shotgun (WGS) entry which is preliminary data.</text>
</comment>
<reference evidence="2 5" key="2">
    <citation type="journal article" date="2019" name="Int. J. Syst. Evol. Microbiol.">
        <title>The Global Catalogue of Microorganisms (GCM) 10K type strain sequencing project: providing services to taxonomists for standard genome sequencing and annotation.</title>
        <authorList>
            <consortium name="The Broad Institute Genomics Platform"/>
            <consortium name="The Broad Institute Genome Sequencing Center for Infectious Disease"/>
            <person name="Wu L."/>
            <person name="Ma J."/>
        </authorList>
    </citation>
    <scope>NUCLEOTIDE SEQUENCE [LARGE SCALE GENOMIC DNA]</scope>
    <source>
        <strain evidence="2 5">JCM 10664</strain>
    </source>
</reference>
<gene>
    <name evidence="2" type="ORF">GCM10009545_40790</name>
    <name evidence="3" type="ORF">GCM10011581_07610</name>
</gene>
<dbReference type="Proteomes" id="UP000597989">
    <property type="component" value="Unassembled WGS sequence"/>
</dbReference>
<sequence>MSGRADADVRNATGGGVLNPKIKAAFQLASVLSAAFGLRASFRSAREKNDKLALADAIITALGLVTGTALAVRALRETEEEK</sequence>
<proteinExistence type="predicted"/>
<keyword evidence="1" id="KW-1133">Transmembrane helix</keyword>
<reference evidence="3" key="3">
    <citation type="submission" date="2020-09" db="EMBL/GenBank/DDBJ databases">
        <authorList>
            <person name="Sun Q."/>
            <person name="Zhou Y."/>
        </authorList>
    </citation>
    <scope>NUCLEOTIDE SEQUENCE</scope>
    <source>
        <strain evidence="3">CGMCC 4.7206</strain>
    </source>
</reference>
<accession>A0A917N930</accession>
<dbReference type="Proteomes" id="UP001500220">
    <property type="component" value="Unassembled WGS sequence"/>
</dbReference>
<keyword evidence="1" id="KW-0812">Transmembrane</keyword>
<feature type="transmembrane region" description="Helical" evidence="1">
    <location>
        <begin position="54"/>
        <end position="75"/>
    </location>
</feature>
<dbReference type="EMBL" id="BAAAHC010000017">
    <property type="protein sequence ID" value="GAA0534061.1"/>
    <property type="molecule type" value="Genomic_DNA"/>
</dbReference>
<evidence type="ECO:0000313" key="4">
    <source>
        <dbReference type="Proteomes" id="UP000597989"/>
    </source>
</evidence>
<reference evidence="2" key="4">
    <citation type="submission" date="2023-12" db="EMBL/GenBank/DDBJ databases">
        <authorList>
            <person name="Sun Q."/>
            <person name="Inoue M."/>
        </authorList>
    </citation>
    <scope>NUCLEOTIDE SEQUENCE</scope>
    <source>
        <strain evidence="2">JCM 10664</strain>
    </source>
</reference>
<evidence type="ECO:0000313" key="5">
    <source>
        <dbReference type="Proteomes" id="UP001500220"/>
    </source>
</evidence>
<reference evidence="3 4" key="1">
    <citation type="journal article" date="2014" name="Int. J. Syst. Evol. Microbiol.">
        <title>Complete genome sequence of Corynebacterium casei LMG S-19264T (=DSM 44701T), isolated from a smear-ripened cheese.</title>
        <authorList>
            <consortium name="US DOE Joint Genome Institute (JGI-PGF)"/>
            <person name="Walter F."/>
            <person name="Albersmeier A."/>
            <person name="Kalinowski J."/>
            <person name="Ruckert C."/>
        </authorList>
    </citation>
    <scope>NUCLEOTIDE SEQUENCE [LARGE SCALE GENOMIC DNA]</scope>
    <source>
        <strain evidence="3 4">CGMCC 4.7206</strain>
    </source>
</reference>
<keyword evidence="1" id="KW-0472">Membrane</keyword>
<keyword evidence="5" id="KW-1185">Reference proteome</keyword>
<dbReference type="EMBL" id="BMMT01000002">
    <property type="protein sequence ID" value="GGI73152.1"/>
    <property type="molecule type" value="Genomic_DNA"/>
</dbReference>
<dbReference type="AlphaFoldDB" id="A0A917N930"/>